<keyword evidence="2" id="KW-1185">Reference proteome</keyword>
<evidence type="ECO:0000313" key="2">
    <source>
        <dbReference type="Proteomes" id="UP000585050"/>
    </source>
</evidence>
<name>A0A7X8XYK1_9BACT</name>
<dbReference type="NCBIfam" id="TIGR04183">
    <property type="entry name" value="Por_Secre_tail"/>
    <property type="match status" value="1"/>
</dbReference>
<dbReference type="RefSeq" id="WP_168884915.1">
    <property type="nucleotide sequence ID" value="NZ_JABAIL010000010.1"/>
</dbReference>
<reference evidence="1 2" key="1">
    <citation type="submission" date="2020-04" db="EMBL/GenBank/DDBJ databases">
        <title>Flammeovirga sp. SR4, a novel species isolated from seawater.</title>
        <authorList>
            <person name="Wang X."/>
        </authorList>
    </citation>
    <scope>NUCLEOTIDE SEQUENCE [LARGE SCALE GENOMIC DNA]</scope>
    <source>
        <strain evidence="1 2">SR4</strain>
    </source>
</reference>
<comment type="caution">
    <text evidence="1">The sequence shown here is derived from an EMBL/GenBank/DDBJ whole genome shotgun (WGS) entry which is preliminary data.</text>
</comment>
<dbReference type="InterPro" id="IPR026444">
    <property type="entry name" value="Secre_tail"/>
</dbReference>
<protein>
    <submittedName>
        <fullName evidence="1">T9SS type A sorting domain-containing protein</fullName>
    </submittedName>
</protein>
<sequence length="1583" mass="179095">MNYKLKLSLLLSLLLLATFKVTYGQISTKSLFIKGEVLPSGIEQLKLISAGDSNFETILYATKSGEVFFESLEGEQIGKSTSNVLSSNGTSIYLDVKGSQALFHIHVNLMNMSYEVTELKGLSVLTKLDEYNSEWSTPMELLYSYKNKVLTFEVPYSFLLQDRYKIVADADKTLEWYGATVSNLSYTNQLNNNTDNGIITDFSFDFYYDLGISSISINNEKKHLVNSLSTTNNNVIILGTEYDNVGNKYVVGNCLDCDGDSVGYIQKNNGDKFLFSTTFQNKRGAFFQVSEDGEVISVLVNNNTENGITFNNVNYTVTNEDQLVLFVLNNDLTVNYTKKVFNSSNLGLIEKDGYDLSIDLENNIYTQLYLADSEVTVNEINETFGSESIIQLTKWDASGSHQWSKNLTFDQKSDFEASIMTTDRSGNIYVVGDLVTDGFQFDGSLSTYHVSNDLFALKIDTEFQIRNFSLFSQRNPEKLSTIYSIEGGQDQAFVTGVYYEGELINYYGYFESNNYSKGYFITSFHNERFDKFASFYLDDPSLINKENISIKADQFENYYAVVNTSSKTEIFMDQSDRMYINEFSSGVNVFKFYKDYVFKGYGRVRYEGINYTNLDIDLSNGIKINGNITGSGSVVYNEKSVESISSNNKTLQIDFELDPTTSFKDRHPILSSKELTIGGSSVTRSMLSVLNKRDNIFYGINYLKNDAGIYFMTDNGDKLSIDEQSNLIPSSTEYQLNGNGDYSSYYYTVDIYNKKVALHEITSVAYLPKVDDKLGTAVEISRVEHHSDKGIIKYISEEIALEHEFYFMLNGDTTLLIGDERTVDIRFPVRANKGQKAQLVFYIDYQYGYFSYEIITDMTSKINEVRYDSIYDYTAIESDIENNIYRFGSSIENQNTSNLQKLNSVGEVLINKNFSLGTVDEFGNNLKVDETSGNVILVLQNPNNASSFTYDNNEHSLMADSKSVIVYLDNELNLLNYSTSTGSSQDISVTTFDGLGYYAEYEHNDDIIYIHRLDTEKVEEVTFLTVNQIGSYYLITLTADKQGLLYLSGEFISKGISTEEGELEAFKNREVNSPLIAINSSDGSVKWAKSLISGQSGGGTGWPTGFQAGDNSVYITGWIYSNDTLFEGHLIPKDEGVEAGDFSNFVIKIDSEGIPVWSEFLPYDHKYGYNYGYTRLLVDDENLYYLLDIRSDVVTSGQESIYTTSTKEMYNALIKYSKDGNREKVTPLRPVFYSLKDMVKVNDQVIISGGITFENRYLNYQDHKYLHKEEEKLNYTLFIEDEYSFTPEPNDHLNEVTWEIDMQPLIEALLFEPDKDTLSININGVSVSLSRDVYSHKGNGIYTFVYNFEKGDITYELLVNGDKEDVSLNRSHTVSEGENLINVTYQFSNYQEFQDEHLVIENIDEEVIEIRVDETLFSSLTGLDKKFILIQANGESIPDYVIFDEETLTITIDVTKLPSGTRVKAIEELDLILVGSDELQNTVAVAIILSLEDYLDEIDGDITSLDNDLKNQIKVFPTKTEGVIHIQTTLTSYNVSVYDINGKLLFTESSKENMSIKTDGFSSGLLIVKISSNSGSYNYKVIN</sequence>
<accession>A0A7X8XYK1</accession>
<evidence type="ECO:0000313" key="1">
    <source>
        <dbReference type="EMBL" id="NLR94203.1"/>
    </source>
</evidence>
<organism evidence="1 2">
    <name type="scientific">Flammeovirga agarivorans</name>
    <dbReference type="NCBI Taxonomy" id="2726742"/>
    <lineage>
        <taxon>Bacteria</taxon>
        <taxon>Pseudomonadati</taxon>
        <taxon>Bacteroidota</taxon>
        <taxon>Cytophagia</taxon>
        <taxon>Cytophagales</taxon>
        <taxon>Flammeovirgaceae</taxon>
        <taxon>Flammeovirga</taxon>
    </lineage>
</organism>
<proteinExistence type="predicted"/>
<dbReference type="EMBL" id="JABAIL010000010">
    <property type="protein sequence ID" value="NLR94203.1"/>
    <property type="molecule type" value="Genomic_DNA"/>
</dbReference>
<gene>
    <name evidence="1" type="ORF">HGP29_23570</name>
</gene>
<dbReference type="Proteomes" id="UP000585050">
    <property type="component" value="Unassembled WGS sequence"/>
</dbReference>